<sequence>MDTTGHLDTTGHAQQQVLPHMTPVPLTVPRRALDVVVSLVLLVLLSPLLLVLTVLVRSTSGGPAIFRQRRMGEGALEFTLYKFRTMRQDAAGPGLTGMSDPRVTAAGRLLRRFGLDELPQLFNVLRGDMTLVGPRPEAAELAHRYPPQYHWVFRHRPGLTGPCQLRSRSDAALLDGRPDPERYYLEVMLPRRAAMDAELLARITPFTVLRLAARTPWYLLSAAWDRPRGSCAGAAGDVARCTEGGRS</sequence>
<keyword evidence="2" id="KW-0812">Transmembrane</keyword>
<comment type="similarity">
    <text evidence="1">Belongs to the bacterial sugar transferase family.</text>
</comment>
<dbReference type="PANTHER" id="PTHR30576:SF10">
    <property type="entry name" value="SLL5057 PROTEIN"/>
    <property type="match status" value="1"/>
</dbReference>
<dbReference type="EMBL" id="JBEYBN010000031">
    <property type="protein sequence ID" value="MEU2269010.1"/>
    <property type="molecule type" value="Genomic_DNA"/>
</dbReference>
<comment type="caution">
    <text evidence="4">The sequence shown here is derived from an EMBL/GenBank/DDBJ whole genome shotgun (WGS) entry which is preliminary data.</text>
</comment>
<reference evidence="4 5" key="1">
    <citation type="submission" date="2024-06" db="EMBL/GenBank/DDBJ databases">
        <title>The Natural Products Discovery Center: Release of the First 8490 Sequenced Strains for Exploring Actinobacteria Biosynthetic Diversity.</title>
        <authorList>
            <person name="Kalkreuter E."/>
            <person name="Kautsar S.A."/>
            <person name="Yang D."/>
            <person name="Bader C.D."/>
            <person name="Teijaro C.N."/>
            <person name="Fluegel L."/>
            <person name="Davis C.M."/>
            <person name="Simpson J.R."/>
            <person name="Lauterbach L."/>
            <person name="Steele A.D."/>
            <person name="Gui C."/>
            <person name="Meng S."/>
            <person name="Li G."/>
            <person name="Viehrig K."/>
            <person name="Ye F."/>
            <person name="Su P."/>
            <person name="Kiefer A.F."/>
            <person name="Nichols A."/>
            <person name="Cepeda A.J."/>
            <person name="Yan W."/>
            <person name="Fan B."/>
            <person name="Jiang Y."/>
            <person name="Adhikari A."/>
            <person name="Zheng C.-J."/>
            <person name="Schuster L."/>
            <person name="Cowan T.M."/>
            <person name="Smanski M.J."/>
            <person name="Chevrette M.G."/>
            <person name="De Carvalho L.P.S."/>
            <person name="Shen B."/>
        </authorList>
    </citation>
    <scope>NUCLEOTIDE SEQUENCE [LARGE SCALE GENOMIC DNA]</scope>
    <source>
        <strain evidence="4 5">NPDC019583</strain>
    </source>
</reference>
<evidence type="ECO:0000256" key="1">
    <source>
        <dbReference type="ARBA" id="ARBA00006464"/>
    </source>
</evidence>
<keyword evidence="2" id="KW-1133">Transmembrane helix</keyword>
<keyword evidence="5" id="KW-1185">Reference proteome</keyword>
<evidence type="ECO:0000313" key="5">
    <source>
        <dbReference type="Proteomes" id="UP001550603"/>
    </source>
</evidence>
<dbReference type="Pfam" id="PF02397">
    <property type="entry name" value="Bac_transf"/>
    <property type="match status" value="1"/>
</dbReference>
<name>A0ABV2XYE1_9ACTN</name>
<keyword evidence="2" id="KW-0472">Membrane</keyword>
<protein>
    <submittedName>
        <fullName evidence="4">Sugar transferase</fullName>
        <ecNumber evidence="4">2.7.8.-</ecNumber>
    </submittedName>
</protein>
<dbReference type="EC" id="2.7.8.-" evidence="4"/>
<evidence type="ECO:0000256" key="2">
    <source>
        <dbReference type="SAM" id="Phobius"/>
    </source>
</evidence>
<keyword evidence="4" id="KW-0808">Transferase</keyword>
<organism evidence="4 5">
    <name type="scientific">Streptomyces olindensis</name>
    <dbReference type="NCBI Taxonomy" id="358823"/>
    <lineage>
        <taxon>Bacteria</taxon>
        <taxon>Bacillati</taxon>
        <taxon>Actinomycetota</taxon>
        <taxon>Actinomycetes</taxon>
        <taxon>Kitasatosporales</taxon>
        <taxon>Streptomycetaceae</taxon>
        <taxon>Streptomyces</taxon>
    </lineage>
</organism>
<gene>
    <name evidence="4" type="ORF">ABZ568_21890</name>
</gene>
<dbReference type="GO" id="GO:0016740">
    <property type="term" value="F:transferase activity"/>
    <property type="evidence" value="ECO:0007669"/>
    <property type="project" value="UniProtKB-KW"/>
</dbReference>
<dbReference type="Proteomes" id="UP001550603">
    <property type="component" value="Unassembled WGS sequence"/>
</dbReference>
<dbReference type="RefSeq" id="WP_359790373.1">
    <property type="nucleotide sequence ID" value="NZ_JBEYBN010000031.1"/>
</dbReference>
<accession>A0ABV2XYE1</accession>
<dbReference type="InterPro" id="IPR003362">
    <property type="entry name" value="Bact_transf"/>
</dbReference>
<proteinExistence type="inferred from homology"/>
<evidence type="ECO:0000259" key="3">
    <source>
        <dbReference type="Pfam" id="PF02397"/>
    </source>
</evidence>
<dbReference type="PANTHER" id="PTHR30576">
    <property type="entry name" value="COLANIC BIOSYNTHESIS UDP-GLUCOSE LIPID CARRIER TRANSFERASE"/>
    <property type="match status" value="1"/>
</dbReference>
<feature type="domain" description="Bacterial sugar transferase" evidence="3">
    <location>
        <begin position="30"/>
        <end position="215"/>
    </location>
</feature>
<evidence type="ECO:0000313" key="4">
    <source>
        <dbReference type="EMBL" id="MEU2269010.1"/>
    </source>
</evidence>
<feature type="transmembrane region" description="Helical" evidence="2">
    <location>
        <begin position="35"/>
        <end position="56"/>
    </location>
</feature>